<dbReference type="EMBL" id="JACIEA010000001">
    <property type="protein sequence ID" value="MBB3942437.1"/>
    <property type="molecule type" value="Genomic_DNA"/>
</dbReference>
<keyword evidence="3" id="KW-1185">Reference proteome</keyword>
<evidence type="ECO:0000313" key="3">
    <source>
        <dbReference type="Proteomes" id="UP000581447"/>
    </source>
</evidence>
<feature type="transmembrane region" description="Helical" evidence="1">
    <location>
        <begin position="88"/>
        <end position="108"/>
    </location>
</feature>
<accession>A0A840AZL9</accession>
<organism evidence="2 3">
    <name type="scientific">Sphingorhabdus rigui</name>
    <dbReference type="NCBI Taxonomy" id="1282858"/>
    <lineage>
        <taxon>Bacteria</taxon>
        <taxon>Pseudomonadati</taxon>
        <taxon>Pseudomonadota</taxon>
        <taxon>Alphaproteobacteria</taxon>
        <taxon>Sphingomonadales</taxon>
        <taxon>Sphingomonadaceae</taxon>
        <taxon>Sphingorhabdus</taxon>
    </lineage>
</organism>
<feature type="transmembrane region" description="Helical" evidence="1">
    <location>
        <begin position="60"/>
        <end position="81"/>
    </location>
</feature>
<name>A0A840AZL9_9SPHN</name>
<sequence>MNAFVPPSTNIHYRGSRYSAWFLAFYGIGWIVPGMIHSFLPDGGAGVIAGLDLSHNPTMIFGMFAWAGATQIAHGIVTLLVALRYRALVPLFLLVSLIERLLLSWSGWVKHVPVSGHHPPEHYASLISLPVILLFLWLSVRRSRQTQPESPE</sequence>
<keyword evidence="1" id="KW-1133">Transmembrane helix</keyword>
<feature type="transmembrane region" description="Helical" evidence="1">
    <location>
        <begin position="20"/>
        <end position="40"/>
    </location>
</feature>
<keyword evidence="1" id="KW-0472">Membrane</keyword>
<protein>
    <submittedName>
        <fullName evidence="2">Uncharacterized protein</fullName>
    </submittedName>
</protein>
<dbReference type="Proteomes" id="UP000581447">
    <property type="component" value="Unassembled WGS sequence"/>
</dbReference>
<comment type="caution">
    <text evidence="2">The sequence shown here is derived from an EMBL/GenBank/DDBJ whole genome shotgun (WGS) entry which is preliminary data.</text>
</comment>
<keyword evidence="1" id="KW-0812">Transmembrane</keyword>
<gene>
    <name evidence="2" type="ORF">GGR91_000659</name>
</gene>
<dbReference type="AlphaFoldDB" id="A0A840AZL9"/>
<proteinExistence type="predicted"/>
<evidence type="ECO:0000313" key="2">
    <source>
        <dbReference type="EMBL" id="MBB3942437.1"/>
    </source>
</evidence>
<dbReference type="RefSeq" id="WP_183940019.1">
    <property type="nucleotide sequence ID" value="NZ_BAABBG010000001.1"/>
</dbReference>
<feature type="transmembrane region" description="Helical" evidence="1">
    <location>
        <begin position="123"/>
        <end position="140"/>
    </location>
</feature>
<reference evidence="2 3" key="1">
    <citation type="submission" date="2020-08" db="EMBL/GenBank/DDBJ databases">
        <title>Genomic Encyclopedia of Type Strains, Phase IV (KMG-IV): sequencing the most valuable type-strain genomes for metagenomic binning, comparative biology and taxonomic classification.</title>
        <authorList>
            <person name="Goeker M."/>
        </authorList>
    </citation>
    <scope>NUCLEOTIDE SEQUENCE [LARGE SCALE GENOMIC DNA]</scope>
    <source>
        <strain evidence="2 3">DSM 29050</strain>
    </source>
</reference>
<evidence type="ECO:0000256" key="1">
    <source>
        <dbReference type="SAM" id="Phobius"/>
    </source>
</evidence>